<feature type="domain" description="ParB-like N-terminal" evidence="2">
    <location>
        <begin position="42"/>
        <end position="126"/>
    </location>
</feature>
<keyword evidence="4" id="KW-1185">Reference proteome</keyword>
<sequence>MSISGRQGVYVAEMHYRGLGSDSGPVSSLTRQQELLRKSTVRSVSIDSLVITDSPRLQGEDSEHIQMIAETGEDLPPIWVHQPSRKVIDGVHRVRAAVIRGMTEIDARFFHGSEADVFLLSVSANIKHGLPLSQDDRVAAARRVFTTHPEWSDRMVASLTGLSPRRVAAMRSQIAQGAPQPSRRIGRDGRSRPVDSAQGRQRAAEIISQNPTASLRQIARAAGISPATAADVRNRLDRGDLPVPQGALPEEAREKILTAASSAGRRNGKDRAAEPDLTSIFDRLRRDPSLRFSETGRSLLRMFDAVRVALREQEEVLQSLPPHCRTTMAELSCGYAQVLQTFGEELKVAQQAKAELSRASAG</sequence>
<dbReference type="SUPFAM" id="SSF110849">
    <property type="entry name" value="ParB/Sulfiredoxin"/>
    <property type="match status" value="1"/>
</dbReference>
<accession>A0ABX6A9A6</accession>
<evidence type="ECO:0000313" key="4">
    <source>
        <dbReference type="Proteomes" id="UP000327143"/>
    </source>
</evidence>
<dbReference type="EMBL" id="CP023700">
    <property type="protein sequence ID" value="QEU83885.1"/>
    <property type="molecule type" value="Genomic_DNA"/>
</dbReference>
<evidence type="ECO:0000313" key="3">
    <source>
        <dbReference type="EMBL" id="QEU83885.1"/>
    </source>
</evidence>
<organism evidence="3 4">
    <name type="scientific">Streptomyces viridosporus T7A</name>
    <dbReference type="NCBI Taxonomy" id="665577"/>
    <lineage>
        <taxon>Bacteria</taxon>
        <taxon>Bacillati</taxon>
        <taxon>Actinomycetota</taxon>
        <taxon>Actinomycetes</taxon>
        <taxon>Kitasatosporales</taxon>
        <taxon>Streptomycetaceae</taxon>
        <taxon>Streptomyces</taxon>
    </lineage>
</organism>
<dbReference type="Proteomes" id="UP000327143">
    <property type="component" value="Chromosome"/>
</dbReference>
<feature type="region of interest" description="Disordered" evidence="1">
    <location>
        <begin position="172"/>
        <end position="211"/>
    </location>
</feature>
<gene>
    <name evidence="3" type="ORF">CP969_03680</name>
</gene>
<dbReference type="SMART" id="SM00470">
    <property type="entry name" value="ParB"/>
    <property type="match status" value="1"/>
</dbReference>
<dbReference type="InterPro" id="IPR036086">
    <property type="entry name" value="ParB/Sulfiredoxin_sf"/>
</dbReference>
<proteinExistence type="predicted"/>
<dbReference type="InterPro" id="IPR003115">
    <property type="entry name" value="ParB_N"/>
</dbReference>
<protein>
    <submittedName>
        <fullName evidence="3">Transcriptional regulator</fullName>
    </submittedName>
</protein>
<evidence type="ECO:0000256" key="1">
    <source>
        <dbReference type="SAM" id="MobiDB-lite"/>
    </source>
</evidence>
<reference evidence="3 4" key="1">
    <citation type="submission" date="2017-09" db="EMBL/GenBank/DDBJ databases">
        <authorList>
            <person name="Lee N."/>
            <person name="Cho B.-K."/>
        </authorList>
    </citation>
    <scope>NUCLEOTIDE SEQUENCE [LARGE SCALE GENOMIC DNA]</scope>
    <source>
        <strain evidence="3 4">ATCC 39115</strain>
    </source>
</reference>
<name>A0ABX6A9A6_STRVD</name>
<evidence type="ECO:0000259" key="2">
    <source>
        <dbReference type="SMART" id="SM00470"/>
    </source>
</evidence>